<organism evidence="1 2">
    <name type="scientific">Lysinibacillus capsici</name>
    <dbReference type="NCBI Taxonomy" id="2115968"/>
    <lineage>
        <taxon>Bacteria</taxon>
        <taxon>Bacillati</taxon>
        <taxon>Bacillota</taxon>
        <taxon>Bacilli</taxon>
        <taxon>Bacillales</taxon>
        <taxon>Bacillaceae</taxon>
        <taxon>Lysinibacillus</taxon>
    </lineage>
</organism>
<evidence type="ECO:0000313" key="2">
    <source>
        <dbReference type="Proteomes" id="UP000251431"/>
    </source>
</evidence>
<name>A0A2X1A8Z4_9BACI</name>
<proteinExistence type="predicted"/>
<gene>
    <name evidence="1" type="ORF">NCTC7582_05151</name>
</gene>
<accession>A0A2X1A8Z4</accession>
<dbReference type="EMBL" id="UAQE01000006">
    <property type="protein sequence ID" value="SPU40607.1"/>
    <property type="molecule type" value="Genomic_DNA"/>
</dbReference>
<evidence type="ECO:0000313" key="1">
    <source>
        <dbReference type="EMBL" id="SPU40607.1"/>
    </source>
</evidence>
<sequence length="217" mass="25140">MVITLDIDTKSHYERTLEAIQILKTFHDVGIDVKTYAKNYDLHLAGTYGFSSSDLIILLEILAPHVLSNFTFLEGYDSTATKQKYSIINRMEIIDTEEQKIFLTPDSDLSKFSFYHYTGDFSDVDFAAAQRAAYPFLNDYAHCMSQQELEWYKKYTKMPTSKNYVIEEDDCLESYFYTNKTRTEFVLICDLSNYCSSICRVATILANIHGQFTNIKK</sequence>
<dbReference type="AlphaFoldDB" id="A0A2X1A8Z4"/>
<dbReference type="RefSeq" id="WP_112118863.1">
    <property type="nucleotide sequence ID" value="NZ_UAQE01000006.1"/>
</dbReference>
<dbReference type="Proteomes" id="UP000251431">
    <property type="component" value="Unassembled WGS sequence"/>
</dbReference>
<protein>
    <submittedName>
        <fullName evidence="1">Uncharacterized protein</fullName>
    </submittedName>
</protein>
<reference evidence="1 2" key="1">
    <citation type="submission" date="2018-06" db="EMBL/GenBank/DDBJ databases">
        <authorList>
            <consortium name="Pathogen Informatics"/>
            <person name="Doyle S."/>
        </authorList>
    </citation>
    <scope>NUCLEOTIDE SEQUENCE [LARGE SCALE GENOMIC DNA]</scope>
    <source>
        <strain evidence="1 2">NCTC7582</strain>
    </source>
</reference>